<sequence>MSPSTAPASAAPPWLKIAPALFLLLWSSGFVFLKLGLAYADPLTFLALRYACVVAILVVPFIAMKAPLPATRAAWLHLAMVGLLIQAGYFAFTYLSLKAGSSAAEAALITSQQPILIGLLAPAIAGERVDAVRWTGLALGVAGAAIVILSRSSVHASAPLGVLFAVLALLSMAAGTLYEKRFGQATHPVTANLVQYSVGLAVSAPLAFLLEPMRIAWSPGLFGSLAYLVLANSIVAITLFLAMIRHGEASRVSALFFLVPPSTAVIAFLVLGEPIPPLAWAGMALAALGILLVMRSGVRRK</sequence>
<feature type="transmembrane region" description="Helical" evidence="6">
    <location>
        <begin position="131"/>
        <end position="150"/>
    </location>
</feature>
<dbReference type="STRING" id="326475.AWB66_04650"/>
<feature type="transmembrane region" description="Helical" evidence="6">
    <location>
        <begin position="46"/>
        <end position="63"/>
    </location>
</feature>
<dbReference type="InterPro" id="IPR037185">
    <property type="entry name" value="EmrE-like"/>
</dbReference>
<feature type="transmembrane region" description="Helical" evidence="6">
    <location>
        <begin position="156"/>
        <end position="178"/>
    </location>
</feature>
<feature type="domain" description="EamA" evidence="7">
    <location>
        <begin position="160"/>
        <end position="294"/>
    </location>
</feature>
<dbReference type="Proteomes" id="UP000054717">
    <property type="component" value="Unassembled WGS sequence"/>
</dbReference>
<protein>
    <submittedName>
        <fullName evidence="8">Multidrug DMT transporter permease</fullName>
    </submittedName>
</protein>
<dbReference type="SUPFAM" id="SSF103481">
    <property type="entry name" value="Multidrug resistance efflux transporter EmrE"/>
    <property type="match status" value="2"/>
</dbReference>
<dbReference type="EMBL" id="FCNZ02000020">
    <property type="protein sequence ID" value="SAL72239.1"/>
    <property type="molecule type" value="Genomic_DNA"/>
</dbReference>
<comment type="similarity">
    <text evidence="2">Belongs to the EamA transporter family.</text>
</comment>
<evidence type="ECO:0000256" key="5">
    <source>
        <dbReference type="ARBA" id="ARBA00023136"/>
    </source>
</evidence>
<accession>A0A158JV02</accession>
<organism evidence="8 9">
    <name type="scientific">Caballeronia telluris</name>
    <dbReference type="NCBI Taxonomy" id="326475"/>
    <lineage>
        <taxon>Bacteria</taxon>
        <taxon>Pseudomonadati</taxon>
        <taxon>Pseudomonadota</taxon>
        <taxon>Betaproteobacteria</taxon>
        <taxon>Burkholderiales</taxon>
        <taxon>Burkholderiaceae</taxon>
        <taxon>Caballeronia</taxon>
    </lineage>
</organism>
<evidence type="ECO:0000313" key="9">
    <source>
        <dbReference type="Proteomes" id="UP000054717"/>
    </source>
</evidence>
<dbReference type="AlphaFoldDB" id="A0A158JV02"/>
<proteinExistence type="inferred from homology"/>
<feature type="transmembrane region" description="Helical" evidence="6">
    <location>
        <begin position="75"/>
        <end position="97"/>
    </location>
</feature>
<feature type="transmembrane region" description="Helical" evidence="6">
    <location>
        <begin position="254"/>
        <end position="272"/>
    </location>
</feature>
<reference evidence="8" key="1">
    <citation type="submission" date="2016-01" db="EMBL/GenBank/DDBJ databases">
        <authorList>
            <person name="Peeters Charlotte."/>
        </authorList>
    </citation>
    <scope>NUCLEOTIDE SEQUENCE</scope>
    <source>
        <strain evidence="8">LMG 22936</strain>
    </source>
</reference>
<evidence type="ECO:0000259" key="7">
    <source>
        <dbReference type="Pfam" id="PF00892"/>
    </source>
</evidence>
<dbReference type="RefSeq" id="WP_087632458.1">
    <property type="nucleotide sequence ID" value="NZ_FCNZ02000020.1"/>
</dbReference>
<dbReference type="InterPro" id="IPR050638">
    <property type="entry name" value="AA-Vitamin_Transporters"/>
</dbReference>
<feature type="transmembrane region" description="Helical" evidence="6">
    <location>
        <begin position="190"/>
        <end position="210"/>
    </location>
</feature>
<evidence type="ECO:0000256" key="6">
    <source>
        <dbReference type="SAM" id="Phobius"/>
    </source>
</evidence>
<dbReference type="InterPro" id="IPR000620">
    <property type="entry name" value="EamA_dom"/>
</dbReference>
<keyword evidence="3 6" id="KW-0812">Transmembrane</keyword>
<comment type="subcellular location">
    <subcellularLocation>
        <location evidence="1">Membrane</location>
        <topology evidence="1">Multi-pass membrane protein</topology>
    </subcellularLocation>
</comment>
<keyword evidence="5 6" id="KW-0472">Membrane</keyword>
<evidence type="ECO:0000256" key="2">
    <source>
        <dbReference type="ARBA" id="ARBA00007362"/>
    </source>
</evidence>
<feature type="transmembrane region" description="Helical" evidence="6">
    <location>
        <begin position="222"/>
        <end position="242"/>
    </location>
</feature>
<evidence type="ECO:0000313" key="8">
    <source>
        <dbReference type="EMBL" id="SAL72239.1"/>
    </source>
</evidence>
<feature type="transmembrane region" description="Helical" evidence="6">
    <location>
        <begin position="21"/>
        <end position="40"/>
    </location>
</feature>
<dbReference type="PANTHER" id="PTHR32322">
    <property type="entry name" value="INNER MEMBRANE TRANSPORTER"/>
    <property type="match status" value="1"/>
</dbReference>
<keyword evidence="4 6" id="KW-1133">Transmembrane helix</keyword>
<dbReference type="PANTHER" id="PTHR32322:SF2">
    <property type="entry name" value="EAMA DOMAIN-CONTAINING PROTEIN"/>
    <property type="match status" value="1"/>
</dbReference>
<gene>
    <name evidence="8" type="ORF">AWB66_04650</name>
</gene>
<dbReference type="Pfam" id="PF00892">
    <property type="entry name" value="EamA"/>
    <property type="match status" value="2"/>
</dbReference>
<name>A0A158JV02_9BURK</name>
<evidence type="ECO:0000256" key="3">
    <source>
        <dbReference type="ARBA" id="ARBA00022692"/>
    </source>
</evidence>
<evidence type="ECO:0000256" key="4">
    <source>
        <dbReference type="ARBA" id="ARBA00022989"/>
    </source>
</evidence>
<evidence type="ECO:0000256" key="1">
    <source>
        <dbReference type="ARBA" id="ARBA00004141"/>
    </source>
</evidence>
<comment type="caution">
    <text evidence="8">The sequence shown here is derived from an EMBL/GenBank/DDBJ whole genome shotgun (WGS) entry which is preliminary data.</text>
</comment>
<feature type="transmembrane region" description="Helical" evidence="6">
    <location>
        <begin position="278"/>
        <end position="298"/>
    </location>
</feature>
<dbReference type="GO" id="GO:0016020">
    <property type="term" value="C:membrane"/>
    <property type="evidence" value="ECO:0007669"/>
    <property type="project" value="UniProtKB-SubCell"/>
</dbReference>
<feature type="domain" description="EamA" evidence="7">
    <location>
        <begin position="22"/>
        <end position="148"/>
    </location>
</feature>
<keyword evidence="9" id="KW-1185">Reference proteome</keyword>